<dbReference type="Proteomes" id="UP001157974">
    <property type="component" value="Unassembled WGS sequence"/>
</dbReference>
<evidence type="ECO:0000256" key="1">
    <source>
        <dbReference type="SAM" id="MobiDB-lite"/>
    </source>
</evidence>
<proteinExistence type="predicted"/>
<evidence type="ECO:0000313" key="3">
    <source>
        <dbReference type="EMBL" id="KAJ8903299.1"/>
    </source>
</evidence>
<name>A0AAV8ULL9_9RHOD</name>
<gene>
    <name evidence="3" type="ORF">NDN08_004408</name>
</gene>
<feature type="chain" id="PRO_5043675885" evidence="2">
    <location>
        <begin position="21"/>
        <end position="168"/>
    </location>
</feature>
<organism evidence="3 4">
    <name type="scientific">Rhodosorus marinus</name>
    <dbReference type="NCBI Taxonomy" id="101924"/>
    <lineage>
        <taxon>Eukaryota</taxon>
        <taxon>Rhodophyta</taxon>
        <taxon>Stylonematophyceae</taxon>
        <taxon>Stylonematales</taxon>
        <taxon>Stylonemataceae</taxon>
        <taxon>Rhodosorus</taxon>
    </lineage>
</organism>
<dbReference type="EMBL" id="JAMWBK010000007">
    <property type="protein sequence ID" value="KAJ8903299.1"/>
    <property type="molecule type" value="Genomic_DNA"/>
</dbReference>
<comment type="caution">
    <text evidence="3">The sequence shown here is derived from an EMBL/GenBank/DDBJ whole genome shotgun (WGS) entry which is preliminary data.</text>
</comment>
<sequence length="168" mass="18954">MTISGFTVLAWIALIGSVLASARFDVNLRVDFGTTLKTGGVETFSRRQFINGHGTFKVDTKVVSQDMLDYIVDDLHVSFSRSAKGPFRHDDYPSRTAKDQVQEDGGKSLKDKECSKCAYQEELSHMSELRVLTDDPFELPEITKSKSTQSTAVSYAGYYFRYYFDNKS</sequence>
<dbReference type="AlphaFoldDB" id="A0AAV8ULL9"/>
<feature type="signal peptide" evidence="2">
    <location>
        <begin position="1"/>
        <end position="20"/>
    </location>
</feature>
<reference evidence="3 4" key="1">
    <citation type="journal article" date="2023" name="Nat. Commun.">
        <title>Origin of minicircular mitochondrial genomes in red algae.</title>
        <authorList>
            <person name="Lee Y."/>
            <person name="Cho C.H."/>
            <person name="Lee Y.M."/>
            <person name="Park S.I."/>
            <person name="Yang J.H."/>
            <person name="West J.A."/>
            <person name="Bhattacharya D."/>
            <person name="Yoon H.S."/>
        </authorList>
    </citation>
    <scope>NUCLEOTIDE SEQUENCE [LARGE SCALE GENOMIC DNA]</scope>
    <source>
        <strain evidence="3 4">CCMP1338</strain>
        <tissue evidence="3">Whole cell</tissue>
    </source>
</reference>
<evidence type="ECO:0000256" key="2">
    <source>
        <dbReference type="SAM" id="SignalP"/>
    </source>
</evidence>
<keyword evidence="4" id="KW-1185">Reference proteome</keyword>
<protein>
    <submittedName>
        <fullName evidence="3">Uncharacterized protein</fullName>
    </submittedName>
</protein>
<accession>A0AAV8ULL9</accession>
<keyword evidence="2" id="KW-0732">Signal</keyword>
<feature type="region of interest" description="Disordered" evidence="1">
    <location>
        <begin position="88"/>
        <end position="108"/>
    </location>
</feature>
<evidence type="ECO:0000313" key="4">
    <source>
        <dbReference type="Proteomes" id="UP001157974"/>
    </source>
</evidence>